<dbReference type="Pfam" id="PF13383">
    <property type="entry name" value="Methyltransf_22"/>
    <property type="match status" value="1"/>
</dbReference>
<gene>
    <name evidence="3" type="ORF">SEMRO_596_G172740.1</name>
</gene>
<evidence type="ECO:0000256" key="1">
    <source>
        <dbReference type="SAM" id="Phobius"/>
    </source>
</evidence>
<organism evidence="3 4">
    <name type="scientific">Seminavis robusta</name>
    <dbReference type="NCBI Taxonomy" id="568900"/>
    <lineage>
        <taxon>Eukaryota</taxon>
        <taxon>Sar</taxon>
        <taxon>Stramenopiles</taxon>
        <taxon>Ochrophyta</taxon>
        <taxon>Bacillariophyta</taxon>
        <taxon>Bacillariophyceae</taxon>
        <taxon>Bacillariophycidae</taxon>
        <taxon>Naviculales</taxon>
        <taxon>Naviculaceae</taxon>
        <taxon>Seminavis</taxon>
    </lineage>
</organism>
<dbReference type="InterPro" id="IPR025714">
    <property type="entry name" value="Methyltranfer_dom"/>
</dbReference>
<evidence type="ECO:0000313" key="3">
    <source>
        <dbReference type="EMBL" id="CAB9513511.1"/>
    </source>
</evidence>
<accession>A0A9N8E6I3</accession>
<evidence type="ECO:0000259" key="2">
    <source>
        <dbReference type="Pfam" id="PF13383"/>
    </source>
</evidence>
<protein>
    <submittedName>
        <fullName evidence="3">Pfam:DUF672</fullName>
    </submittedName>
</protein>
<name>A0A9N8E6I3_9STRA</name>
<proteinExistence type="predicted"/>
<dbReference type="Proteomes" id="UP001153069">
    <property type="component" value="Unassembled WGS sequence"/>
</dbReference>
<feature type="domain" description="Methyltransferase" evidence="2">
    <location>
        <begin position="75"/>
        <end position="377"/>
    </location>
</feature>
<sequence>MRLLASNSTRATTSQTPLSWNVGTFASRTARIMALAMFGALVIQVVLLDCAFSLFFTEEKNELLASSQDPSDFQLASYQSYGFFDDISSEDWKLHQQRFQTHKDHMNDRRPDPTSNELPAMYYMSHYDPLFTCPHERRLGGLGDGPKWTCDPHRLERVARERKEKTQAGAQTSNKQQQANCLIYSIGSAGKYEWEEALAKSLMKEGQTTLQTNCEIHVFDYSKDYTKSGHSSELNIHFHQWGLKSSYDDSLPKAWNIPPKDLERLYTLPEMMAKLGHTHHTIDVLKIDCEFCEWFTYKDWLKPELKILQLLIEVHNLPTSLPNPQQNKGGRYFPVSTNLSPSQFFDDIENAGFVMYSKEPNIHPQAQGNGVEFAYIKLHPEFFKAEGATK</sequence>
<dbReference type="PANTHER" id="PTHR32026:SF27">
    <property type="entry name" value="METHYLTRANSFERASE FKBM DOMAIN-CONTAINING PROTEIN-RELATED"/>
    <property type="match status" value="1"/>
</dbReference>
<keyword evidence="1" id="KW-1133">Transmembrane helix</keyword>
<dbReference type="InterPro" id="IPR026913">
    <property type="entry name" value="METTL24"/>
</dbReference>
<keyword evidence="1" id="KW-0812">Transmembrane</keyword>
<comment type="caution">
    <text evidence="3">The sequence shown here is derived from an EMBL/GenBank/DDBJ whole genome shotgun (WGS) entry which is preliminary data.</text>
</comment>
<dbReference type="EMBL" id="CAICTM010000595">
    <property type="protein sequence ID" value="CAB9513511.1"/>
    <property type="molecule type" value="Genomic_DNA"/>
</dbReference>
<evidence type="ECO:0000313" key="4">
    <source>
        <dbReference type="Proteomes" id="UP001153069"/>
    </source>
</evidence>
<feature type="transmembrane region" description="Helical" evidence="1">
    <location>
        <begin position="32"/>
        <end position="56"/>
    </location>
</feature>
<dbReference type="AlphaFoldDB" id="A0A9N8E6I3"/>
<reference evidence="3" key="1">
    <citation type="submission" date="2020-06" db="EMBL/GenBank/DDBJ databases">
        <authorList>
            <consortium name="Plant Systems Biology data submission"/>
        </authorList>
    </citation>
    <scope>NUCLEOTIDE SEQUENCE</scope>
    <source>
        <strain evidence="3">D6</strain>
    </source>
</reference>
<dbReference type="PANTHER" id="PTHR32026">
    <property type="entry name" value="METHYLTRANSFERASE-LIKE PROTEIN 24"/>
    <property type="match status" value="1"/>
</dbReference>
<keyword evidence="4" id="KW-1185">Reference proteome</keyword>
<keyword evidence="1" id="KW-0472">Membrane</keyword>
<dbReference type="OrthoDB" id="38425at2759"/>